<accession>A0ACD3YTH3</accession>
<proteinExistence type="predicted"/>
<evidence type="ECO:0000313" key="2">
    <source>
        <dbReference type="Proteomes" id="UP000830768"/>
    </source>
</evidence>
<protein>
    <submittedName>
        <fullName evidence="1">Uncharacterized protein</fullName>
    </submittedName>
</protein>
<evidence type="ECO:0000313" key="1">
    <source>
        <dbReference type="EMBL" id="UPK92277.1"/>
    </source>
</evidence>
<dbReference type="EMBL" id="CP090032">
    <property type="protein sequence ID" value="UPK92277.1"/>
    <property type="molecule type" value="Genomic_DNA"/>
</dbReference>
<keyword evidence="2" id="KW-1185">Reference proteome</keyword>
<dbReference type="Proteomes" id="UP000830768">
    <property type="component" value="Chromosome 3"/>
</dbReference>
<gene>
    <name evidence="1" type="ORF">LCI18_003212</name>
</gene>
<name>A0ACD3YTH3_FUSSC</name>
<organism evidence="1 2">
    <name type="scientific">Fusarium solani subsp. cucurbitae</name>
    <name type="common">Neocosmosporum cucurbitae</name>
    <dbReference type="NCBI Taxonomy" id="2747967"/>
    <lineage>
        <taxon>Eukaryota</taxon>
        <taxon>Fungi</taxon>
        <taxon>Dikarya</taxon>
        <taxon>Ascomycota</taxon>
        <taxon>Pezizomycotina</taxon>
        <taxon>Sordariomycetes</taxon>
        <taxon>Hypocreomycetidae</taxon>
        <taxon>Hypocreales</taxon>
        <taxon>Nectriaceae</taxon>
        <taxon>Fusarium</taxon>
        <taxon>Fusarium solani species complex</taxon>
    </lineage>
</organism>
<sequence>MTYASNFTVKKLAASGAEMNPTDIRGRTPLHYLCRSSHPDSEMMKQMLELGARIDVQDVDGVAPLYLAALHDLESHARLLLEAGANFNLADKTGYSPLLWAALGGATGVAQELLERMGQEGLAEKLESIRDNHGRTVLHVASMADQASFIEWLTSLCGISTLMQAKDNLDNTAIHLAAQVRKENAVKQLLRLRSETRVQNQSKQTPVHLAAENKFTEIVRILFDTDDADGLLEDCGGQTPLHLAVLTGHKETVELLLSLESDALRIYDIRDMRPLHYAASEGFNDIIDLLFEDQDTKTYDNEVTLLHLAAKYGHIDTVKLLVAKGVPANWIDYHDQTPLDLAIEEGHEEIVQFLLSQPDVRLEDKRGNTLLHSAAMKGHIEISRLIFDIKKEEIDVNSANVDGQTPLHLAAEKGHSDMIDFLIEVCKCDKTRRNNDGYGPLEIAESTGNHNVLTFWLTSLVSKGMWVMRGARRMRRMHLKRYLNCQERA</sequence>
<reference evidence="1" key="1">
    <citation type="submission" date="2021-11" db="EMBL/GenBank/DDBJ databases">
        <title>Fusarium solani-melongenae Genome sequencing and assembly.</title>
        <authorList>
            <person name="Xie S."/>
            <person name="Huang L."/>
            <person name="Zhang X."/>
        </authorList>
    </citation>
    <scope>NUCLEOTIDE SEQUENCE</scope>
    <source>
        <strain evidence="1">CRI 24-3</strain>
    </source>
</reference>